<dbReference type="RefSeq" id="WP_153356246.1">
    <property type="nucleotide sequence ID" value="NZ_WIXI01000047.1"/>
</dbReference>
<name>A0A6A8AEN7_9HYPH</name>
<reference evidence="1 2" key="1">
    <citation type="submission" date="2019-11" db="EMBL/GenBank/DDBJ databases">
        <title>Genome analysis of Rhizobacterium cereale a novel genus and species isolated from maize roots in North Spain.</title>
        <authorList>
            <person name="Menendez E."/>
            <person name="Flores-Felix J.D."/>
            <person name="Ramirez-Bahena M.-H."/>
            <person name="Igual J.M."/>
            <person name="Garcia-Fraile P."/>
            <person name="Peix A."/>
            <person name="Velazquez E."/>
        </authorList>
    </citation>
    <scope>NUCLEOTIDE SEQUENCE [LARGE SCALE GENOMIC DNA]</scope>
    <source>
        <strain evidence="1 2">RZME27</strain>
    </source>
</reference>
<protein>
    <submittedName>
        <fullName evidence="1">Uncharacterized protein</fullName>
    </submittedName>
</protein>
<dbReference type="AlphaFoldDB" id="A0A6A8AEN7"/>
<comment type="caution">
    <text evidence="1">The sequence shown here is derived from an EMBL/GenBank/DDBJ whole genome shotgun (WGS) entry which is preliminary data.</text>
</comment>
<accession>A0A6A8AEN7</accession>
<keyword evidence="2" id="KW-1185">Reference proteome</keyword>
<dbReference type="EMBL" id="WIXI01000047">
    <property type="protein sequence ID" value="MQY48230.1"/>
    <property type="molecule type" value="Genomic_DNA"/>
</dbReference>
<gene>
    <name evidence="1" type="ORF">GAO09_19535</name>
</gene>
<proteinExistence type="predicted"/>
<organism evidence="1 2">
    <name type="scientific">Endobacterium cereale</name>
    <dbReference type="NCBI Taxonomy" id="2663029"/>
    <lineage>
        <taxon>Bacteria</taxon>
        <taxon>Pseudomonadati</taxon>
        <taxon>Pseudomonadota</taxon>
        <taxon>Alphaproteobacteria</taxon>
        <taxon>Hyphomicrobiales</taxon>
        <taxon>Rhizobiaceae</taxon>
        <taxon>Endobacterium</taxon>
    </lineage>
</organism>
<evidence type="ECO:0000313" key="2">
    <source>
        <dbReference type="Proteomes" id="UP000435138"/>
    </source>
</evidence>
<sequence length="112" mass="12790">MSKKYRAEQTVAISGWECGTEIEINMVITFTVHPGSKATEIDPAEEPAVEVDKVRFFDGTDEIQLPWSIEDRMTSRSEFKNWLMGEAADQHEMAFADAADHKREMMREAYDG</sequence>
<evidence type="ECO:0000313" key="1">
    <source>
        <dbReference type="EMBL" id="MQY48230.1"/>
    </source>
</evidence>
<dbReference type="Proteomes" id="UP000435138">
    <property type="component" value="Unassembled WGS sequence"/>
</dbReference>